<proteinExistence type="predicted"/>
<evidence type="ECO:0000313" key="2">
    <source>
        <dbReference type="EMBL" id="ATC62637.1"/>
    </source>
</evidence>
<dbReference type="RefSeq" id="WP_096054272.1">
    <property type="nucleotide sequence ID" value="NZ_CP023344.1"/>
</dbReference>
<gene>
    <name evidence="2" type="ORF">CMV30_00885</name>
</gene>
<evidence type="ECO:0000256" key="1">
    <source>
        <dbReference type="SAM" id="MobiDB-lite"/>
    </source>
</evidence>
<dbReference type="Proteomes" id="UP000217265">
    <property type="component" value="Chromosome"/>
</dbReference>
<name>A0A290Q2W4_9BACT</name>
<sequence length="238" mass="27583">MSNFNPDGPSENEWDDRGDLAWNEFDWEQYLRHQDEVVIRYLAFYEQLKEHPDRLDEVAHFMGWDKEDWSSEGTTLGEDSADADDEQESREGEETAEFDADPYTLHKNPIFIAIKAIQLGLKRGWERIAHDPQKVPQALALTFQTSLHRSDENAMLAIQALDFGDYAMAISLFKRALRDLNQSLSLLDERAVSFSRSLASFREDALARLFDLREVYLRVMSECREELERPADGDDSEK</sequence>
<organism evidence="2 3">
    <name type="scientific">Nibricoccus aquaticus</name>
    <dbReference type="NCBI Taxonomy" id="2576891"/>
    <lineage>
        <taxon>Bacteria</taxon>
        <taxon>Pseudomonadati</taxon>
        <taxon>Verrucomicrobiota</taxon>
        <taxon>Opitutia</taxon>
        <taxon>Opitutales</taxon>
        <taxon>Opitutaceae</taxon>
        <taxon>Nibricoccus</taxon>
    </lineage>
</organism>
<reference evidence="2 3" key="1">
    <citation type="submission" date="2017-09" db="EMBL/GenBank/DDBJ databases">
        <title>Complete genome sequence of Verrucomicrobial strain HZ-65, isolated from freshwater.</title>
        <authorList>
            <person name="Choi A."/>
        </authorList>
    </citation>
    <scope>NUCLEOTIDE SEQUENCE [LARGE SCALE GENOMIC DNA]</scope>
    <source>
        <strain evidence="2 3">HZ-65</strain>
    </source>
</reference>
<dbReference type="EMBL" id="CP023344">
    <property type="protein sequence ID" value="ATC62637.1"/>
    <property type="molecule type" value="Genomic_DNA"/>
</dbReference>
<dbReference type="OrthoDB" id="190212at2"/>
<dbReference type="AlphaFoldDB" id="A0A290Q2W4"/>
<feature type="region of interest" description="Disordered" evidence="1">
    <location>
        <begin position="70"/>
        <end position="98"/>
    </location>
</feature>
<keyword evidence="3" id="KW-1185">Reference proteome</keyword>
<evidence type="ECO:0000313" key="3">
    <source>
        <dbReference type="Proteomes" id="UP000217265"/>
    </source>
</evidence>
<protein>
    <submittedName>
        <fullName evidence="2">Uncharacterized protein</fullName>
    </submittedName>
</protein>
<feature type="compositionally biased region" description="Acidic residues" evidence="1">
    <location>
        <begin position="79"/>
        <end position="88"/>
    </location>
</feature>
<accession>A0A290Q2W4</accession>
<dbReference type="KEGG" id="vbh:CMV30_00885"/>